<dbReference type="GO" id="GO:0003677">
    <property type="term" value="F:DNA binding"/>
    <property type="evidence" value="ECO:0007669"/>
    <property type="project" value="UniProtKB-KW"/>
</dbReference>
<organism evidence="18 19">
    <name type="scientific">Candidatus Intestinimonas pullistercoris</name>
    <dbReference type="NCBI Taxonomy" id="2838623"/>
    <lineage>
        <taxon>Bacteria</taxon>
        <taxon>Bacillati</taxon>
        <taxon>Bacillota</taxon>
        <taxon>Clostridia</taxon>
        <taxon>Eubacteriales</taxon>
        <taxon>Intestinimonas</taxon>
    </lineage>
</organism>
<dbReference type="NCBIfam" id="TIGR00643">
    <property type="entry name" value="recG"/>
    <property type="match status" value="1"/>
</dbReference>
<dbReference type="InterPro" id="IPR033454">
    <property type="entry name" value="RecG_wedge"/>
</dbReference>
<evidence type="ECO:0000259" key="17">
    <source>
        <dbReference type="PROSITE" id="PS51194"/>
    </source>
</evidence>
<dbReference type="InterPro" id="IPR004609">
    <property type="entry name" value="ATP-dep_DNA_helicase_RecG"/>
</dbReference>
<dbReference type="Gene3D" id="1.10.150.20">
    <property type="entry name" value="5' to 3' exonuclease, C-terminal subdomain"/>
    <property type="match status" value="1"/>
</dbReference>
<protein>
    <recommendedName>
        <fullName evidence="2 15">ATP-dependent DNA helicase RecG</fullName>
        <ecNumber evidence="13 15">5.6.2.4</ecNumber>
    </recommendedName>
</protein>
<dbReference type="Pfam" id="PF17191">
    <property type="entry name" value="RecG_wedge"/>
    <property type="match status" value="1"/>
</dbReference>
<evidence type="ECO:0000256" key="4">
    <source>
        <dbReference type="ARBA" id="ARBA00022763"/>
    </source>
</evidence>
<keyword evidence="11" id="KW-0413">Isomerase</keyword>
<dbReference type="PANTHER" id="PTHR47964">
    <property type="entry name" value="ATP-DEPENDENT DNA HELICASE HOMOLOG RECG, CHLOROPLASTIC"/>
    <property type="match status" value="1"/>
</dbReference>
<feature type="domain" description="Helicase ATP-binding" evidence="16">
    <location>
        <begin position="269"/>
        <end position="444"/>
    </location>
</feature>
<evidence type="ECO:0000256" key="13">
    <source>
        <dbReference type="ARBA" id="ARBA00034808"/>
    </source>
</evidence>
<dbReference type="InterPro" id="IPR011545">
    <property type="entry name" value="DEAD/DEAH_box_helicase_dom"/>
</dbReference>
<keyword evidence="8" id="KW-0238">DNA-binding</keyword>
<dbReference type="CDD" id="cd17992">
    <property type="entry name" value="DEXHc_RecG"/>
    <property type="match status" value="1"/>
</dbReference>
<keyword evidence="5 15" id="KW-0378">Hydrolase</keyword>
<comment type="similarity">
    <text evidence="1 15">Belongs to the helicase family. RecG subfamily.</text>
</comment>
<dbReference type="GO" id="GO:0043138">
    <property type="term" value="F:3'-5' DNA helicase activity"/>
    <property type="evidence" value="ECO:0007669"/>
    <property type="project" value="UniProtKB-EC"/>
</dbReference>
<dbReference type="GO" id="GO:0006310">
    <property type="term" value="P:DNA recombination"/>
    <property type="evidence" value="ECO:0007669"/>
    <property type="project" value="UniProtKB-UniRule"/>
</dbReference>
<accession>A0A9D2SZB1</accession>
<keyword evidence="10 15" id="KW-0234">DNA repair</keyword>
<keyword evidence="4 15" id="KW-0227">DNA damage</keyword>
<comment type="catalytic activity">
    <reaction evidence="12 15">
        <text>Couples ATP hydrolysis with the unwinding of duplex DNA by translocating in the 3'-5' direction.</text>
        <dbReference type="EC" id="5.6.2.4"/>
    </reaction>
</comment>
<dbReference type="GO" id="GO:0005524">
    <property type="term" value="F:ATP binding"/>
    <property type="evidence" value="ECO:0007669"/>
    <property type="project" value="UniProtKB-KW"/>
</dbReference>
<evidence type="ECO:0000256" key="15">
    <source>
        <dbReference type="RuleBase" id="RU363016"/>
    </source>
</evidence>
<dbReference type="GO" id="GO:0016787">
    <property type="term" value="F:hydrolase activity"/>
    <property type="evidence" value="ECO:0007669"/>
    <property type="project" value="UniProtKB-KW"/>
</dbReference>
<dbReference type="Pfam" id="PF00271">
    <property type="entry name" value="Helicase_C"/>
    <property type="match status" value="1"/>
</dbReference>
<dbReference type="Gene3D" id="3.40.50.300">
    <property type="entry name" value="P-loop containing nucleotide triphosphate hydrolases"/>
    <property type="match status" value="2"/>
</dbReference>
<keyword evidence="6 15" id="KW-0347">Helicase</keyword>
<evidence type="ECO:0000259" key="16">
    <source>
        <dbReference type="PROSITE" id="PS51192"/>
    </source>
</evidence>
<evidence type="ECO:0000256" key="2">
    <source>
        <dbReference type="ARBA" id="ARBA00017846"/>
    </source>
</evidence>
<keyword evidence="3 15" id="KW-0547">Nucleotide-binding</keyword>
<dbReference type="NCBIfam" id="NF008165">
    <property type="entry name" value="PRK10917.1-3"/>
    <property type="match status" value="1"/>
</dbReference>
<dbReference type="SMART" id="SM00490">
    <property type="entry name" value="HELICc"/>
    <property type="match status" value="1"/>
</dbReference>
<dbReference type="Pfam" id="PF19833">
    <property type="entry name" value="RecG_dom3_C"/>
    <property type="match status" value="1"/>
</dbReference>
<evidence type="ECO:0000313" key="19">
    <source>
        <dbReference type="Proteomes" id="UP000823882"/>
    </source>
</evidence>
<evidence type="ECO:0000256" key="3">
    <source>
        <dbReference type="ARBA" id="ARBA00022741"/>
    </source>
</evidence>
<evidence type="ECO:0000256" key="6">
    <source>
        <dbReference type="ARBA" id="ARBA00022806"/>
    </source>
</evidence>
<dbReference type="NCBIfam" id="NF008168">
    <property type="entry name" value="PRK10917.2-2"/>
    <property type="match status" value="1"/>
</dbReference>
<proteinExistence type="inferred from homology"/>
<dbReference type="PROSITE" id="PS51194">
    <property type="entry name" value="HELICASE_CTER"/>
    <property type="match status" value="1"/>
</dbReference>
<evidence type="ECO:0000256" key="9">
    <source>
        <dbReference type="ARBA" id="ARBA00023172"/>
    </source>
</evidence>
<name>A0A9D2SZB1_9FIRM</name>
<evidence type="ECO:0000256" key="14">
    <source>
        <dbReference type="ARBA" id="ARBA00048988"/>
    </source>
</evidence>
<comment type="caution">
    <text evidence="18">The sequence shown here is derived from an EMBL/GenBank/DDBJ whole genome shotgun (WGS) entry which is preliminary data.</text>
</comment>
<dbReference type="CDD" id="cd04488">
    <property type="entry name" value="RecG_wedge_OBF"/>
    <property type="match status" value="1"/>
</dbReference>
<dbReference type="InterPro" id="IPR047112">
    <property type="entry name" value="RecG/Mfd"/>
</dbReference>
<dbReference type="SUPFAM" id="SSF52540">
    <property type="entry name" value="P-loop containing nucleoside triphosphate hydrolases"/>
    <property type="match status" value="2"/>
</dbReference>
<evidence type="ECO:0000256" key="8">
    <source>
        <dbReference type="ARBA" id="ARBA00023125"/>
    </source>
</evidence>
<evidence type="ECO:0000256" key="5">
    <source>
        <dbReference type="ARBA" id="ARBA00022801"/>
    </source>
</evidence>
<dbReference type="EMBL" id="DWWJ01000072">
    <property type="protein sequence ID" value="HJC40647.1"/>
    <property type="molecule type" value="Genomic_DNA"/>
</dbReference>
<dbReference type="InterPro" id="IPR012340">
    <property type="entry name" value="NA-bd_OB-fold"/>
</dbReference>
<dbReference type="Proteomes" id="UP000823882">
    <property type="component" value="Unassembled WGS sequence"/>
</dbReference>
<comment type="function">
    <text evidence="15">Plays a critical role in recombination and DNA repair. Helps process Holliday junction intermediates to mature products by catalyzing branch migration. Has replication fork regression activity, unwinds stalled or blocked replication forks to make a HJ that can be resolved. Has a DNA unwinding activity characteristic of a DNA helicase with 3'-5' polarity.</text>
</comment>
<dbReference type="PROSITE" id="PS51192">
    <property type="entry name" value="HELICASE_ATP_BIND_1"/>
    <property type="match status" value="1"/>
</dbReference>
<dbReference type="Gene3D" id="2.40.50.140">
    <property type="entry name" value="Nucleic acid-binding proteins"/>
    <property type="match status" value="1"/>
</dbReference>
<dbReference type="InterPro" id="IPR001650">
    <property type="entry name" value="Helicase_C-like"/>
</dbReference>
<evidence type="ECO:0000256" key="7">
    <source>
        <dbReference type="ARBA" id="ARBA00022840"/>
    </source>
</evidence>
<gene>
    <name evidence="18" type="primary">recG</name>
    <name evidence="18" type="ORF">H9701_03730</name>
</gene>
<evidence type="ECO:0000313" key="18">
    <source>
        <dbReference type="EMBL" id="HJC40647.1"/>
    </source>
</evidence>
<dbReference type="InterPro" id="IPR027417">
    <property type="entry name" value="P-loop_NTPase"/>
</dbReference>
<dbReference type="InterPro" id="IPR014001">
    <property type="entry name" value="Helicase_ATP-bd"/>
</dbReference>
<evidence type="ECO:0000256" key="1">
    <source>
        <dbReference type="ARBA" id="ARBA00007504"/>
    </source>
</evidence>
<dbReference type="SUPFAM" id="SSF50249">
    <property type="entry name" value="Nucleic acid-binding proteins"/>
    <property type="match status" value="1"/>
</dbReference>
<comment type="catalytic activity">
    <reaction evidence="14 15">
        <text>ATP + H2O = ADP + phosphate + H(+)</text>
        <dbReference type="Rhea" id="RHEA:13065"/>
        <dbReference type="ChEBI" id="CHEBI:15377"/>
        <dbReference type="ChEBI" id="CHEBI:15378"/>
        <dbReference type="ChEBI" id="CHEBI:30616"/>
        <dbReference type="ChEBI" id="CHEBI:43474"/>
        <dbReference type="ChEBI" id="CHEBI:456216"/>
        <dbReference type="EC" id="5.6.2.4"/>
    </reaction>
</comment>
<reference evidence="18" key="1">
    <citation type="journal article" date="2021" name="PeerJ">
        <title>Extensive microbial diversity within the chicken gut microbiome revealed by metagenomics and culture.</title>
        <authorList>
            <person name="Gilroy R."/>
            <person name="Ravi A."/>
            <person name="Getino M."/>
            <person name="Pursley I."/>
            <person name="Horton D.L."/>
            <person name="Alikhan N.F."/>
            <person name="Baker D."/>
            <person name="Gharbi K."/>
            <person name="Hall N."/>
            <person name="Watson M."/>
            <person name="Adriaenssens E.M."/>
            <person name="Foster-Nyarko E."/>
            <person name="Jarju S."/>
            <person name="Secka A."/>
            <person name="Antonio M."/>
            <person name="Oren A."/>
            <person name="Chaudhuri R.R."/>
            <person name="La Ragione R."/>
            <person name="Hildebrand F."/>
            <person name="Pallen M.J."/>
        </authorList>
    </citation>
    <scope>NUCLEOTIDE SEQUENCE</scope>
    <source>
        <strain evidence="18">CHK186-1790</strain>
    </source>
</reference>
<evidence type="ECO:0000256" key="11">
    <source>
        <dbReference type="ARBA" id="ARBA00023235"/>
    </source>
</evidence>
<dbReference type="EC" id="5.6.2.4" evidence="13 15"/>
<dbReference type="PANTHER" id="PTHR47964:SF1">
    <property type="entry name" value="ATP-DEPENDENT DNA HELICASE HOMOLOG RECG, CHLOROPLASTIC"/>
    <property type="match status" value="1"/>
</dbReference>
<dbReference type="InterPro" id="IPR045562">
    <property type="entry name" value="RecG_dom3_C"/>
</dbReference>
<keyword evidence="9 15" id="KW-0233">DNA recombination</keyword>
<keyword evidence="7 15" id="KW-0067">ATP-binding</keyword>
<reference evidence="18" key="2">
    <citation type="submission" date="2021-04" db="EMBL/GenBank/DDBJ databases">
        <authorList>
            <person name="Gilroy R."/>
        </authorList>
    </citation>
    <scope>NUCLEOTIDE SEQUENCE</scope>
    <source>
        <strain evidence="18">CHK186-1790</strain>
    </source>
</reference>
<dbReference type="AlphaFoldDB" id="A0A9D2SZB1"/>
<evidence type="ECO:0000256" key="10">
    <source>
        <dbReference type="ARBA" id="ARBA00023204"/>
    </source>
</evidence>
<sequence>MDVSTPLTDFPGVGEVRAKALARLGLHTAGDLVGYFPRSYEDRRERCTIAGAPLDQPVCVEVMLAEEPRLMNIRRGLDVTRMKVVDHTSAMLVSFFNQGYLRQALHRGEEYILYGKVELVGNHRQMTNPHFEPAARPRFTGRIMPVYPLTAGITNHLLAGLVERALEELPPVEESLPEAFRARHRLAGAAESYRAIHFPEDEEALEAARRRFAFEELFYLSLGLALLRERRSRGAGPSFPEADPTGFYGLLPFSLTAAQRRATEEAAADLRSPRPMNRLVQGDVGSGKTAVAAACAWMARQAGWQSAMMAPTELLAQQHFHTLTALLEPAHMTVGLLTGSMRAAEKRKVLSALQSGDIHLVVGTHALLSQGVEFRRLGLVITDEQHRFGVEQRAALAAKANTPGDPADAAPEENFSPNVLVMSATPIPRTLALIIYGDLDVSVIDELPPGRKPVQTFLIGESKRQRLYGFVRAQVQEGRQVYLVCPAVEENPDGAWDLKAVNEYARVLREEVFPDLRVGLVHGKLKARDKEAAMAAFTAGETDVLVSTTVIEVGVDVPNASLIVIENADRYGLSQLHQLRGRVGRGQHQSWCILVSDNRSPDTRARLKVLTETTDGFKIAEEDLKLRGPGDFFGARQHGLPALRVADLNTDTRVLKEAQEAAAGLLAEDPDLSRPEHRPLLERVRRLFDQDPDRFN</sequence>
<dbReference type="SMART" id="SM00487">
    <property type="entry name" value="DEXDc"/>
    <property type="match status" value="1"/>
</dbReference>
<dbReference type="GO" id="GO:0006281">
    <property type="term" value="P:DNA repair"/>
    <property type="evidence" value="ECO:0007669"/>
    <property type="project" value="UniProtKB-UniRule"/>
</dbReference>
<dbReference type="Pfam" id="PF00270">
    <property type="entry name" value="DEAD"/>
    <property type="match status" value="1"/>
</dbReference>
<feature type="domain" description="Helicase C-terminal" evidence="17">
    <location>
        <begin position="463"/>
        <end position="625"/>
    </location>
</feature>
<evidence type="ECO:0000256" key="12">
    <source>
        <dbReference type="ARBA" id="ARBA00034617"/>
    </source>
</evidence>